<keyword evidence="3" id="KW-0378">Hydrolase</keyword>
<dbReference type="SUPFAM" id="SSF48208">
    <property type="entry name" value="Six-hairpin glycosidases"/>
    <property type="match status" value="1"/>
</dbReference>
<feature type="domain" description="Alpha-L-rhamnosidase concanavalin-like" evidence="5">
    <location>
        <begin position="366"/>
        <end position="466"/>
    </location>
</feature>
<dbReference type="Gene3D" id="1.50.10.10">
    <property type="match status" value="1"/>
</dbReference>
<dbReference type="Pfam" id="PF25788">
    <property type="entry name" value="Ig_Rha78A_N"/>
    <property type="match status" value="1"/>
</dbReference>
<feature type="domain" description="Alpha-L-rhamnosidase six-hairpin glycosidase" evidence="7">
    <location>
        <begin position="471"/>
        <end position="812"/>
    </location>
</feature>
<dbReference type="InterPro" id="IPR016007">
    <property type="entry name" value="Alpha_rhamnosid"/>
</dbReference>
<dbReference type="Pfam" id="PF17389">
    <property type="entry name" value="Bac_rhamnosid6H"/>
    <property type="match status" value="1"/>
</dbReference>
<evidence type="ECO:0000259" key="8">
    <source>
        <dbReference type="Pfam" id="PF17390"/>
    </source>
</evidence>
<reference evidence="9 10" key="1">
    <citation type="submission" date="2019-08" db="EMBL/GenBank/DDBJ databases">
        <title>Deep-cultivation of Planctomycetes and their phenomic and genomic characterization uncovers novel biology.</title>
        <authorList>
            <person name="Wiegand S."/>
            <person name="Jogler M."/>
            <person name="Boedeker C."/>
            <person name="Pinto D."/>
            <person name="Vollmers J."/>
            <person name="Rivas-Marin E."/>
            <person name="Kohn T."/>
            <person name="Peeters S.H."/>
            <person name="Heuer A."/>
            <person name="Rast P."/>
            <person name="Oberbeckmann S."/>
            <person name="Bunk B."/>
            <person name="Jeske O."/>
            <person name="Meyerdierks A."/>
            <person name="Storesund J.E."/>
            <person name="Kallscheuer N."/>
            <person name="Luecker S."/>
            <person name="Lage O.M."/>
            <person name="Pohl T."/>
            <person name="Merkel B.J."/>
            <person name="Hornburger P."/>
            <person name="Mueller R.-W."/>
            <person name="Bruemmer F."/>
            <person name="Labrenz M."/>
            <person name="Spormann A.M."/>
            <person name="Op Den Camp H."/>
            <person name="Overmann J."/>
            <person name="Amann R."/>
            <person name="Jetten M.S.M."/>
            <person name="Mascher T."/>
            <person name="Medema M.H."/>
            <person name="Devos D.P."/>
            <person name="Kaster A.-K."/>
            <person name="Ovreas L."/>
            <person name="Rohde M."/>
            <person name="Galperin M.Y."/>
            <person name="Jogler C."/>
        </authorList>
    </citation>
    <scope>NUCLEOTIDE SEQUENCE [LARGE SCALE GENOMIC DNA]</scope>
    <source>
        <strain evidence="9 10">LF1</strain>
    </source>
</reference>
<evidence type="ECO:0000259" key="7">
    <source>
        <dbReference type="Pfam" id="PF17389"/>
    </source>
</evidence>
<evidence type="ECO:0000256" key="4">
    <source>
        <dbReference type="SAM" id="SignalP"/>
    </source>
</evidence>
<dbReference type="EC" id="3.2.1.40" evidence="2"/>
<dbReference type="InterPro" id="IPR008928">
    <property type="entry name" value="6-hairpin_glycosidase_sf"/>
</dbReference>
<proteinExistence type="predicted"/>
<evidence type="ECO:0000313" key="10">
    <source>
        <dbReference type="Proteomes" id="UP000322699"/>
    </source>
</evidence>
<comment type="catalytic activity">
    <reaction evidence="1">
        <text>Hydrolysis of terminal non-reducing alpha-L-rhamnose residues in alpha-L-rhamnosides.</text>
        <dbReference type="EC" id="3.2.1.40"/>
    </reaction>
</comment>
<evidence type="ECO:0000259" key="5">
    <source>
        <dbReference type="Pfam" id="PF05592"/>
    </source>
</evidence>
<dbReference type="PANTHER" id="PTHR33307">
    <property type="entry name" value="ALPHA-RHAMNOSIDASE (EUROFUNG)"/>
    <property type="match status" value="1"/>
</dbReference>
<dbReference type="Proteomes" id="UP000322699">
    <property type="component" value="Unassembled WGS sequence"/>
</dbReference>
<dbReference type="InterPro" id="IPR012341">
    <property type="entry name" value="6hp_glycosidase-like_sf"/>
</dbReference>
<evidence type="ECO:0000259" key="6">
    <source>
        <dbReference type="Pfam" id="PF08531"/>
    </source>
</evidence>
<feature type="chain" id="PRO_5022878842" description="alpha-L-rhamnosidase" evidence="4">
    <location>
        <begin position="33"/>
        <end position="916"/>
    </location>
</feature>
<sequence length="916" mass="101157" precursor="true">MKRSRLTHLVCQLAVLCTCAGLFCSSCSSVYADGIAPHRLVVGAGFVNPLGFHDATPTFSWQLPDGTESQTAYQIEVGDVRSDETIWDSGWVDSDQSVFVPYGGPPLSSRQQLDWHVRFRDQDGAESDWSVPAQFELGLLSADDWNAKWIATADEKDADEKNAEQEPVAYLRRDFSASGDVKSARLYVTARGLYEAYLNGQKIGDDAFTPGWTSYSKRIDTQSYDVTELVQNGGNTLGATLGYGWYAGHLGWKDGRNFYGKSPQLLMQLEITYQDGSKERIVSDESWRATLDGPIRASSIYDGETYDAAKEMPGWNQFGFDEAESTAQWNSVVANDDLGSARLTPKPFAAVGATETLATQAITEPEPGRFVFDLGQNMVGWPLLNIPVQKGQVITMRFAEMLNQDGTMYTENYRSAKSINHYTAAETGNVQWQPTFTFHGFRYVELSGFPDGTKPNADWVKGMVLHSKLNQIGNFESSHAKLNQLQENIVWGQRGNFLDIPTDCPQRDERMGWTGDAQAFCPTAMFNYDCHAFWKSWLETMRDDQFSDGRIPHVIPDVLNNRGGSPGWMDAATIVPWDVYVRTGDTEVLSDNFGMMEQLVQWYRSKSKGGIVVGVKGFGDWLQPYADDNKGDTPHDLLATAFYANSVRILADSARVLGKTAEAKKYDEEAASVRDAFAKHYFDSNVKLQNAPETQTAYLLAITFDLIPQDQHEQAAEHLVRLIDEAGGHLRTGFLGTPFIASVLEQTGHADIGFSVLFKESYPSWFYSINQGATTMWERWNSYSHENGFGNVAMNSFNHYAYGAIGQFMVERIAGIAPDPDHPGYKHFFVRPVVGGPLTSAKAELETAYGKASSAWTLNGNALSMIVTVPPGTTATIVFPDGTPAKTVSPGSHQFECEVNTADAAAAETAEPAVVP</sequence>
<dbReference type="InterPro" id="IPR035396">
    <property type="entry name" value="Bac_rhamnosid6H"/>
</dbReference>
<dbReference type="Pfam" id="PF17390">
    <property type="entry name" value="Bac_rhamnosid_C"/>
    <property type="match status" value="1"/>
</dbReference>
<protein>
    <recommendedName>
        <fullName evidence="2">alpha-L-rhamnosidase</fullName>
        <ecNumber evidence="2">3.2.1.40</ecNumber>
    </recommendedName>
</protein>
<dbReference type="InterPro" id="IPR013783">
    <property type="entry name" value="Ig-like_fold"/>
</dbReference>
<dbReference type="InterPro" id="IPR013737">
    <property type="entry name" value="Bac_rhamnosid_N"/>
</dbReference>
<organism evidence="9 10">
    <name type="scientific">Rubripirellula obstinata</name>
    <dbReference type="NCBI Taxonomy" id="406547"/>
    <lineage>
        <taxon>Bacteria</taxon>
        <taxon>Pseudomonadati</taxon>
        <taxon>Planctomycetota</taxon>
        <taxon>Planctomycetia</taxon>
        <taxon>Pirellulales</taxon>
        <taxon>Pirellulaceae</taxon>
        <taxon>Rubripirellula</taxon>
    </lineage>
</organism>
<dbReference type="InterPro" id="IPR035398">
    <property type="entry name" value="Bac_rhamnosid_C"/>
</dbReference>
<dbReference type="Gene3D" id="2.60.40.10">
    <property type="entry name" value="Immunoglobulins"/>
    <property type="match status" value="1"/>
</dbReference>
<dbReference type="PIRSF" id="PIRSF010631">
    <property type="entry name" value="A-rhamnsds"/>
    <property type="match status" value="1"/>
</dbReference>
<dbReference type="OrthoDB" id="9761045at2"/>
<dbReference type="GO" id="GO:0005975">
    <property type="term" value="P:carbohydrate metabolic process"/>
    <property type="evidence" value="ECO:0007669"/>
    <property type="project" value="InterPro"/>
</dbReference>
<dbReference type="EMBL" id="VRLW01000001">
    <property type="protein sequence ID" value="KAA1259136.1"/>
    <property type="molecule type" value="Genomic_DNA"/>
</dbReference>
<dbReference type="AlphaFoldDB" id="A0A5B1CF00"/>
<dbReference type="RefSeq" id="WP_084422532.1">
    <property type="nucleotide sequence ID" value="NZ_LWSK01000031.1"/>
</dbReference>
<dbReference type="PANTHER" id="PTHR33307:SF6">
    <property type="entry name" value="ALPHA-RHAMNOSIDASE (EUROFUNG)-RELATED"/>
    <property type="match status" value="1"/>
</dbReference>
<accession>A0A5B1CF00</accession>
<feature type="domain" description="Bacterial alpha-L-rhamnosidase N-terminal" evidence="6">
    <location>
        <begin position="180"/>
        <end position="334"/>
    </location>
</feature>
<feature type="signal peptide" evidence="4">
    <location>
        <begin position="1"/>
        <end position="32"/>
    </location>
</feature>
<feature type="domain" description="Alpha-L-rhamnosidase C-terminal" evidence="8">
    <location>
        <begin position="815"/>
        <end position="891"/>
    </location>
</feature>
<evidence type="ECO:0000256" key="1">
    <source>
        <dbReference type="ARBA" id="ARBA00001445"/>
    </source>
</evidence>
<dbReference type="Pfam" id="PF05592">
    <property type="entry name" value="Bac_rhamnosid"/>
    <property type="match status" value="1"/>
</dbReference>
<dbReference type="Gene3D" id="2.60.420.10">
    <property type="entry name" value="Maltose phosphorylase, domain 3"/>
    <property type="match status" value="1"/>
</dbReference>
<name>A0A5B1CF00_9BACT</name>
<dbReference type="GO" id="GO:0030596">
    <property type="term" value="F:alpha-L-rhamnosidase activity"/>
    <property type="evidence" value="ECO:0007669"/>
    <property type="project" value="UniProtKB-EC"/>
</dbReference>
<dbReference type="Gene3D" id="2.60.120.260">
    <property type="entry name" value="Galactose-binding domain-like"/>
    <property type="match status" value="2"/>
</dbReference>
<keyword evidence="10" id="KW-1185">Reference proteome</keyword>
<dbReference type="InterPro" id="IPR008902">
    <property type="entry name" value="Rhamnosid_concanavalin"/>
</dbReference>
<gene>
    <name evidence="9" type="ORF">LF1_16640</name>
</gene>
<comment type="caution">
    <text evidence="9">The sequence shown here is derived from an EMBL/GenBank/DDBJ whole genome shotgun (WGS) entry which is preliminary data.</text>
</comment>
<evidence type="ECO:0000313" key="9">
    <source>
        <dbReference type="EMBL" id="KAA1259136.1"/>
    </source>
</evidence>
<dbReference type="Pfam" id="PF08531">
    <property type="entry name" value="Bac_rhamnosid_N"/>
    <property type="match status" value="1"/>
</dbReference>
<evidence type="ECO:0000256" key="2">
    <source>
        <dbReference type="ARBA" id="ARBA00012652"/>
    </source>
</evidence>
<keyword evidence="4" id="KW-0732">Signal</keyword>
<evidence type="ECO:0000256" key="3">
    <source>
        <dbReference type="ARBA" id="ARBA00022801"/>
    </source>
</evidence>